<name>A0A4Q1REA0_9FIRM</name>
<proteinExistence type="predicted"/>
<dbReference type="InterPro" id="IPR001173">
    <property type="entry name" value="Glyco_trans_2-like"/>
</dbReference>
<keyword evidence="1" id="KW-1133">Transmembrane helix</keyword>
<keyword evidence="1" id="KW-0472">Membrane</keyword>
<dbReference type="EMBL" id="SDKC01000001">
    <property type="protein sequence ID" value="RXS73906.1"/>
    <property type="molecule type" value="Genomic_DNA"/>
</dbReference>
<evidence type="ECO:0000259" key="2">
    <source>
        <dbReference type="Pfam" id="PF00535"/>
    </source>
</evidence>
<keyword evidence="3" id="KW-0808">Transferase</keyword>
<dbReference type="OrthoDB" id="9807778at2"/>
<keyword evidence="4" id="KW-1185">Reference proteome</keyword>
<dbReference type="RefSeq" id="WP_129256770.1">
    <property type="nucleotide sequence ID" value="NZ_SDKC01000001.1"/>
</dbReference>
<sequence>MNLISVIVPCWNEEETIPIYYEHMCPVMDAIDADCELIFVDDGSQDATLSEMKKLSEKDARCQYLSFSRNFGKEAAIYAGLCKAKGDYVVVMDVDLQDPPELLPKMYEMVKSGICDSVATRRSDRTGEPVIRSFLSENFYKFINKISKTQLVYGARDYRIMCRKMVDAVLQMSEYNRFSKGIFSWVGFRTEWLEYENVERSAGETKWSLRQLFKYSLEGITGFSVAPLSVAAVLGVVFCGVSFLMILFLVIRTLIWGDPVAGWPSMVCVILFMGGIQLLCMGIMGEYLSKTYLESKHRPIYIVRSSSYEKE</sequence>
<evidence type="ECO:0000313" key="4">
    <source>
        <dbReference type="Proteomes" id="UP000290106"/>
    </source>
</evidence>
<dbReference type="Gene3D" id="3.90.550.10">
    <property type="entry name" value="Spore Coat Polysaccharide Biosynthesis Protein SpsA, Chain A"/>
    <property type="match status" value="1"/>
</dbReference>
<dbReference type="PANTHER" id="PTHR48090">
    <property type="entry name" value="UNDECAPRENYL-PHOSPHATE 4-DEOXY-4-FORMAMIDO-L-ARABINOSE TRANSFERASE-RELATED"/>
    <property type="match status" value="1"/>
</dbReference>
<evidence type="ECO:0000313" key="3">
    <source>
        <dbReference type="EMBL" id="RXS73906.1"/>
    </source>
</evidence>
<dbReference type="Proteomes" id="UP000290106">
    <property type="component" value="Unassembled WGS sequence"/>
</dbReference>
<dbReference type="GO" id="GO:0005886">
    <property type="term" value="C:plasma membrane"/>
    <property type="evidence" value="ECO:0007669"/>
    <property type="project" value="TreeGrafter"/>
</dbReference>
<dbReference type="SUPFAM" id="SSF53448">
    <property type="entry name" value="Nucleotide-diphospho-sugar transferases"/>
    <property type="match status" value="1"/>
</dbReference>
<gene>
    <name evidence="3" type="ORF">ETP43_00655</name>
</gene>
<dbReference type="CDD" id="cd04187">
    <property type="entry name" value="DPM1_like_bac"/>
    <property type="match status" value="1"/>
</dbReference>
<protein>
    <submittedName>
        <fullName evidence="3">Glycosyltransferase</fullName>
    </submittedName>
</protein>
<dbReference type="PANTHER" id="PTHR48090:SF8">
    <property type="entry name" value="GLYCOSYLTRANSFERASE CSBB-RELATED"/>
    <property type="match status" value="1"/>
</dbReference>
<organism evidence="3 4">
    <name type="scientific">Blautia faecicola</name>
    <dbReference type="NCBI Taxonomy" id="2509240"/>
    <lineage>
        <taxon>Bacteria</taxon>
        <taxon>Bacillati</taxon>
        <taxon>Bacillota</taxon>
        <taxon>Clostridia</taxon>
        <taxon>Lachnospirales</taxon>
        <taxon>Lachnospiraceae</taxon>
        <taxon>Blautia</taxon>
    </lineage>
</organism>
<dbReference type="Pfam" id="PF00535">
    <property type="entry name" value="Glycos_transf_2"/>
    <property type="match status" value="1"/>
</dbReference>
<dbReference type="InterPro" id="IPR029044">
    <property type="entry name" value="Nucleotide-diphossugar_trans"/>
</dbReference>
<comment type="caution">
    <text evidence="3">The sequence shown here is derived from an EMBL/GenBank/DDBJ whole genome shotgun (WGS) entry which is preliminary data.</text>
</comment>
<reference evidence="3 4" key="1">
    <citation type="submission" date="2019-01" db="EMBL/GenBank/DDBJ databases">
        <title>Blautia sp. nov. KGMB01111 isolated human feces.</title>
        <authorList>
            <person name="Park J.-E."/>
            <person name="Kim J.-S."/>
            <person name="Park S.-H."/>
        </authorList>
    </citation>
    <scope>NUCLEOTIDE SEQUENCE [LARGE SCALE GENOMIC DNA]</scope>
    <source>
        <strain evidence="3 4">KGMB01111</strain>
    </source>
</reference>
<accession>A0A4Q1REA0</accession>
<feature type="domain" description="Glycosyltransferase 2-like" evidence="2">
    <location>
        <begin position="5"/>
        <end position="167"/>
    </location>
</feature>
<dbReference type="AlphaFoldDB" id="A0A4Q1REA0"/>
<dbReference type="GO" id="GO:0016740">
    <property type="term" value="F:transferase activity"/>
    <property type="evidence" value="ECO:0007669"/>
    <property type="project" value="UniProtKB-KW"/>
</dbReference>
<keyword evidence="1" id="KW-0812">Transmembrane</keyword>
<dbReference type="InterPro" id="IPR050256">
    <property type="entry name" value="Glycosyltransferase_2"/>
</dbReference>
<feature type="transmembrane region" description="Helical" evidence="1">
    <location>
        <begin position="220"/>
        <end position="251"/>
    </location>
</feature>
<evidence type="ECO:0000256" key="1">
    <source>
        <dbReference type="SAM" id="Phobius"/>
    </source>
</evidence>
<feature type="transmembrane region" description="Helical" evidence="1">
    <location>
        <begin position="263"/>
        <end position="288"/>
    </location>
</feature>